<dbReference type="Proteomes" id="UP000075680">
    <property type="component" value="Unassembled WGS sequence"/>
</dbReference>
<evidence type="ECO:0008006" key="3">
    <source>
        <dbReference type="Google" id="ProtNLM"/>
    </source>
</evidence>
<dbReference type="EMBL" id="JRUE01000231">
    <property type="protein sequence ID" value="KXZ64368.1"/>
    <property type="molecule type" value="Genomic_DNA"/>
</dbReference>
<sequence length="455" mass="53773">MDILKLDDWNNFHRENYQSYKDYNSRIDAIAKEVKRKGQNIMNDEELFLSQEEVTDYIAEFKKNSDHIYGYEQEEFGICPYITFYIYHQDYEVEEVANRIIDIYEEFESKIIDKPFKLKYRHKTSTWKKAEKWQTTRQELLDEMHEGYKKYSVYFIAATTGDSDNQSAQWAFQSNIRDNGLRYSSLKLSFGEKWYKEHKKQWYQFVQHCLIKLNPIQAYSGYEVGSAAQFPMVYPEFEIVERIFSDYFYGLDIDHPSNMSHSHDDIDGFIYTPSLAAGIRTPTWCFLLSPYWLDKLGLSEEQIRLKLDDPRIEITKLLDPTDPEKFSLWIQLGELSIYPVEEGIPDLLVKANELIKPIRCNDLKLTTLDAWDDDPNPRFDVENSPQWIARFDEDSGWPEGKRVNKVSNLSLEEEKFKVKGGELCPQTGYWQTPAQPDSRQYFKQGEIIPVLTELD</sequence>
<dbReference type="InterPro" id="IPR021815">
    <property type="entry name" value="TsiV"/>
</dbReference>
<evidence type="ECO:0000313" key="2">
    <source>
        <dbReference type="Proteomes" id="UP000075680"/>
    </source>
</evidence>
<name>A0A150HK88_9GAMM</name>
<proteinExistence type="predicted"/>
<accession>A0A150HK88</accession>
<gene>
    <name evidence="1" type="ORF">AVENLUH5627_03086</name>
</gene>
<organism evidence="1 2">
    <name type="scientific">Acinetobacter venetianus</name>
    <dbReference type="NCBI Taxonomy" id="52133"/>
    <lineage>
        <taxon>Bacteria</taxon>
        <taxon>Pseudomonadati</taxon>
        <taxon>Pseudomonadota</taxon>
        <taxon>Gammaproteobacteria</taxon>
        <taxon>Moraxellales</taxon>
        <taxon>Moraxellaceae</taxon>
        <taxon>Acinetobacter</taxon>
    </lineage>
</organism>
<protein>
    <recommendedName>
        <fullName evidence="3">DUF3396 domain-containing protein</fullName>
    </recommendedName>
</protein>
<comment type="caution">
    <text evidence="1">The sequence shown here is derived from an EMBL/GenBank/DDBJ whole genome shotgun (WGS) entry which is preliminary data.</text>
</comment>
<reference evidence="1 2" key="1">
    <citation type="journal article" date="2016" name="Sci. Rep.">
        <title>Genomic and phenotypic characterization of the species Acinetobacter venetianus.</title>
        <authorList>
            <person name="Fondi M."/>
            <person name="Maida I."/>
            <person name="Perrin E."/>
            <person name="Orlandini V."/>
            <person name="La Torre L."/>
            <person name="Bosi E."/>
            <person name="Negroni A."/>
            <person name="Zanaroli G."/>
            <person name="Fava F."/>
            <person name="Decorosi F."/>
            <person name="Giovannetti L."/>
            <person name="Viti C."/>
            <person name="Vaneechoutte M."/>
            <person name="Dijkshoorn L."/>
            <person name="Fani R."/>
        </authorList>
    </citation>
    <scope>NUCLEOTIDE SEQUENCE [LARGE SCALE GENOMIC DNA]</scope>
    <source>
        <strain evidence="1 2">LUH5627</strain>
    </source>
</reference>
<dbReference type="AlphaFoldDB" id="A0A150HK88"/>
<dbReference type="Pfam" id="PF11876">
    <property type="entry name" value="TsiV"/>
    <property type="match status" value="1"/>
</dbReference>
<evidence type="ECO:0000313" key="1">
    <source>
        <dbReference type="EMBL" id="KXZ64368.1"/>
    </source>
</evidence>
<dbReference type="PATRIC" id="fig|52133.18.peg.3162"/>